<accession>A0A023EWH4</accession>
<feature type="non-terminal residue" evidence="1">
    <location>
        <position position="1"/>
    </location>
</feature>
<organism evidence="1">
    <name type="scientific">Triatoma infestans</name>
    <name type="common">Assassin bug</name>
    <dbReference type="NCBI Taxonomy" id="30076"/>
    <lineage>
        <taxon>Eukaryota</taxon>
        <taxon>Metazoa</taxon>
        <taxon>Ecdysozoa</taxon>
        <taxon>Arthropoda</taxon>
        <taxon>Hexapoda</taxon>
        <taxon>Insecta</taxon>
        <taxon>Pterygota</taxon>
        <taxon>Neoptera</taxon>
        <taxon>Paraneoptera</taxon>
        <taxon>Hemiptera</taxon>
        <taxon>Heteroptera</taxon>
        <taxon>Panheteroptera</taxon>
        <taxon>Cimicomorpha</taxon>
        <taxon>Reduviidae</taxon>
        <taxon>Triatominae</taxon>
        <taxon>Triatoma</taxon>
    </lineage>
</organism>
<proteinExistence type="evidence at transcript level"/>
<name>A0A023EWH4_TRIIF</name>
<reference evidence="1" key="1">
    <citation type="journal article" date="2014" name="PLoS Negl. Trop. Dis.">
        <title>An updated insight into the Sialotranscriptome of Triatoma infestans: developmental stage and geographic variations.</title>
        <authorList>
            <person name="Schwarz A."/>
            <person name="Medrano-Mercado N."/>
            <person name="Schaub G.A."/>
            <person name="Struchiner C.J."/>
            <person name="Bargues M.D."/>
            <person name="Levy M.Z."/>
            <person name="Ribeiro J.M."/>
        </authorList>
    </citation>
    <scope>NUCLEOTIDE SEQUENCE</scope>
    <source>
        <strain evidence="1">Chile</strain>
        <tissue evidence="1">Salivary glands</tissue>
    </source>
</reference>
<dbReference type="EMBL" id="GBBI01005052">
    <property type="protein sequence ID" value="JAC13660.1"/>
    <property type="molecule type" value="mRNA"/>
</dbReference>
<protein>
    <submittedName>
        <fullName evidence="1">Uncharacterized protein</fullName>
    </submittedName>
</protein>
<dbReference type="AlphaFoldDB" id="A0A023EWH4"/>
<evidence type="ECO:0000313" key="1">
    <source>
        <dbReference type="EMBL" id="JAC13660.1"/>
    </source>
</evidence>
<sequence length="1149" mass="134682">ILASFIPENNLEKFFKIKLIDIWRRKSELARIFEMEDTFYVSLALKCKWFFKNLDIDSTLFVNEILPNLSYNTRRKLINQYSKYLRDHDKAEEIFKALQKRYGTSLALKILPACNSKFVEATLEITKPRPNRNQIKLLFKYHPDVIKNFLCSALENKASGNRLYKNFELGNYKETLGLIAIYYPACFIDMFVKYRSDFPYMELGTNVTKRFAKTHPTLLIKHLSTLKEVLTLEKVIKYMSKTQIENLQASCFPESITKFFKMRWQVEKLGKITSRLEESERHQIFLRNFKKCYNKELRIKDFANVIDLDLILLLPVEMRIEWVQLKLPTLEPESRKAEYLSYLPPDSAVPQIMEMIVRQKEVTVRANMVHYMLRSAFRYKKTHKLMSECFVFIVRRLRNDRTVIRKKVFIQLEEMKDILLNMSIEEWATVEEFIDLIRMNDEEESFTYGFIELLSIRIERYFADGRPMDDEIRKFLEFVFSLDYYFYDFNLCEGTVYRKKCLEICITTLPNLVLKKKNAKAEAINSVFRTVCEYNYSFKRDKIDCPHWLLTEVERLLKSEECGDYSKSSLLKAISKDKDIKKQIYNNIFLFKPNVDVIRYVLHTNPLQLKQHKESMMKEILSSKKIRRYYKFFKTITLYTPFGLPLAFRELCELVIKAEDLDPEFYKRSIIPNAFSLLSILMPTKDYVKTIKAYIPTKEEIGRYTEENKLAYKIQMAIASSLKLVASPLEILPCVKYYAFGDYLKLVLGSVNSICANAPEKKILPLLLGMLDCPVSLKKNIIRCYCKVAPAVDAGKLIVSLLAEEKNRSLRLLLLEEIFHFFLSDPCEERFILFKTAYSQLTAEDGKCLDGLFDLKQIPDIFIAPFIEMLWEAVELKEAELVSSNRNKIIEMIDGEIMCLLSEDFCDLLLKQSFSKDNLTEGLQFITNYLLHAPDETSMMSRLDQIAKYVIDIVKNDWNKFNPNCNIVFKSKNYLHSITESICQGSLEKEKLKIFPPRFLLEKWKLFLLSLFSANEIVDTLLLLESAIFISPYTLKRDDFIVELAKFYEDLLAKYCTSYGDEIITSVVSCLPNCLEKERLRLAKVLLCENKSYQAQLMAIKLIDTTITEEIGTYKIIIESLLKCTHPHVKYAAESFMRKLNSEVEISGD</sequence>